<evidence type="ECO:0000313" key="2">
    <source>
        <dbReference type="EMBL" id="KAF7503928.1"/>
    </source>
</evidence>
<dbReference type="PANTHER" id="PTHR24148">
    <property type="entry name" value="ANKYRIN REPEAT DOMAIN-CONTAINING PROTEIN 39 HOMOLOG-RELATED"/>
    <property type="match status" value="1"/>
</dbReference>
<dbReference type="AlphaFoldDB" id="A0A8H7A7E7"/>
<reference evidence="2" key="1">
    <citation type="submission" date="2020-02" db="EMBL/GenBank/DDBJ databases">
        <authorList>
            <person name="Palmer J.M."/>
        </authorList>
    </citation>
    <scope>NUCLEOTIDE SEQUENCE</scope>
    <source>
        <strain evidence="2">EPUS1.4</strain>
        <tissue evidence="2">Thallus</tissue>
    </source>
</reference>
<gene>
    <name evidence="2" type="ORF">GJ744_003009</name>
</gene>
<dbReference type="EMBL" id="JAACFV010000156">
    <property type="protein sequence ID" value="KAF7503928.1"/>
    <property type="molecule type" value="Genomic_DNA"/>
</dbReference>
<organism evidence="2 3">
    <name type="scientific">Endocarpon pusillum</name>
    <dbReference type="NCBI Taxonomy" id="364733"/>
    <lineage>
        <taxon>Eukaryota</taxon>
        <taxon>Fungi</taxon>
        <taxon>Dikarya</taxon>
        <taxon>Ascomycota</taxon>
        <taxon>Pezizomycotina</taxon>
        <taxon>Eurotiomycetes</taxon>
        <taxon>Chaetothyriomycetidae</taxon>
        <taxon>Verrucariales</taxon>
        <taxon>Verrucariaceae</taxon>
        <taxon>Endocarpon</taxon>
    </lineage>
</organism>
<protein>
    <recommendedName>
        <fullName evidence="1">Heterokaryon incompatibility domain-containing protein</fullName>
    </recommendedName>
</protein>
<keyword evidence="3" id="KW-1185">Reference proteome</keyword>
<dbReference type="Proteomes" id="UP000606974">
    <property type="component" value="Unassembled WGS sequence"/>
</dbReference>
<dbReference type="InterPro" id="IPR010730">
    <property type="entry name" value="HET"/>
</dbReference>
<dbReference type="PANTHER" id="PTHR24148:SF64">
    <property type="entry name" value="HETEROKARYON INCOMPATIBILITY DOMAIN-CONTAINING PROTEIN"/>
    <property type="match status" value="1"/>
</dbReference>
<dbReference type="OrthoDB" id="4146092at2759"/>
<evidence type="ECO:0000313" key="3">
    <source>
        <dbReference type="Proteomes" id="UP000606974"/>
    </source>
</evidence>
<proteinExistence type="predicted"/>
<accession>A0A8H7A7E7</accession>
<evidence type="ECO:0000259" key="1">
    <source>
        <dbReference type="Pfam" id="PF06985"/>
    </source>
</evidence>
<name>A0A8H7A7E7_9EURO</name>
<sequence>MCEFTRGREYHYEPLNFSKPAIRLLSINPFDENCLLTCNLRAYELEFCPSYTALSYEWGEHSPLFEITINGRSLGIRHNLWLFLSVLKERQMRGELPADLRLWVDALCINQRDLSERNAQVSMMGSIYRQAISVFAWLGWPQGWNPKWVFNFFQEYISRLSMERVEVLEMVLHMCTCQYWSRRWILQEIMLAQDVWIFCGESYLSWFSFAHFFNRLGQWRIGQNIEQHGKLSSVVAQLHRTIPSTIHRYKDGQRNYPQRSICQLLLAFRATKCEVVHDQVYSLLSLATDGSTIPVDYSCSPQRLIFQVMAQPRRHWWLEMQVLAKDFGISGSSLNKFGFLAKPNHSAFLSMEESCFVTGQISSCVSPLGIKERDVLHGLVRKDQALVPSSVRASIDNYIKSTHRRSACPQEQIYYRSNDDNRDFVQVMNKENPPGMVRMIRLPPTWDRAERASVFMCDDGSMGLSCPNARAGDFVCDFAPLGRLVVRREHENDWHLIGTATCNHIFGMTEGVPALSSIAESIIEQKRYIEFLEPACSPDSSMVADLLLQDEAHVLDSITSYLQVTQLFSETHATNSALRGTRLAISVPIWDLALLAFKRTRWGLSDDSYVKVFEDDKSLAEADEGGFTAKILAEEADDEEYAASGPW</sequence>
<feature type="domain" description="Heterokaryon incompatibility" evidence="1">
    <location>
        <begin position="51"/>
        <end position="188"/>
    </location>
</feature>
<comment type="caution">
    <text evidence="2">The sequence shown here is derived from an EMBL/GenBank/DDBJ whole genome shotgun (WGS) entry which is preliminary data.</text>
</comment>
<dbReference type="InterPro" id="IPR052895">
    <property type="entry name" value="HetReg/Transcr_Mod"/>
</dbReference>
<dbReference type="Pfam" id="PF06985">
    <property type="entry name" value="HET"/>
    <property type="match status" value="1"/>
</dbReference>